<evidence type="ECO:0000256" key="2">
    <source>
        <dbReference type="PIRSR" id="PIRSR006232-1"/>
    </source>
</evidence>
<keyword evidence="2" id="KW-0408">Iron</keyword>
<dbReference type="HOGENOM" id="CLU_064194_2_2_4"/>
<gene>
    <name evidence="6" type="ordered locus">Bphy_4606</name>
</gene>
<dbReference type="KEGG" id="bph:Bphy_4606"/>
<accession>B2JR25</accession>
<proteinExistence type="inferred from homology"/>
<name>B2JR25_PARP8</name>
<sequence length="237" mass="25989">MIERRPFEALGRIECDWLKARLHFRFGETGCAAHAPLGPLYIWNDDELAPQSGFGMHAHANVEIVTYVRSGAITHEDSFGNAGRIEAGNVQVMSAGKGVLHAERNEEPERTLLFQIWLSPRSRDGEPRWAMRRFDLDARRGRLIVLASGRAADVHAGALAINATARVLGATMLAGETLTYALPDGASAYLVTTTGRVDVNDVRLAVRDGVACISERTLTIRAFDDTTVVMVELVDVY</sequence>
<organism evidence="6 7">
    <name type="scientific">Paraburkholderia phymatum (strain DSM 17167 / CIP 108236 / LMG 21445 / STM815)</name>
    <name type="common">Burkholderia phymatum</name>
    <dbReference type="NCBI Taxonomy" id="391038"/>
    <lineage>
        <taxon>Bacteria</taxon>
        <taxon>Pseudomonadati</taxon>
        <taxon>Pseudomonadota</taxon>
        <taxon>Betaproteobacteria</taxon>
        <taxon>Burkholderiales</taxon>
        <taxon>Burkholderiaceae</taxon>
        <taxon>Paraburkholderia</taxon>
    </lineage>
</organism>
<dbReference type="OrthoDB" id="321327at2"/>
<dbReference type="InterPro" id="IPR014710">
    <property type="entry name" value="RmlC-like_jellyroll"/>
</dbReference>
<feature type="domain" description="Pirin N-terminal" evidence="4">
    <location>
        <begin position="12"/>
        <end position="118"/>
    </location>
</feature>
<dbReference type="EMBL" id="CP001044">
    <property type="protein sequence ID" value="ACC73716.1"/>
    <property type="molecule type" value="Genomic_DNA"/>
</dbReference>
<feature type="binding site" evidence="2">
    <location>
        <position position="101"/>
    </location>
    <ligand>
        <name>Fe cation</name>
        <dbReference type="ChEBI" id="CHEBI:24875"/>
    </ligand>
</feature>
<dbReference type="Pfam" id="PF17954">
    <property type="entry name" value="Pirin_C_2"/>
    <property type="match status" value="1"/>
</dbReference>
<protein>
    <submittedName>
        <fullName evidence="6">Pirin domain protein</fullName>
    </submittedName>
</protein>
<evidence type="ECO:0000256" key="1">
    <source>
        <dbReference type="ARBA" id="ARBA00008416"/>
    </source>
</evidence>
<dbReference type="InterPro" id="IPR012093">
    <property type="entry name" value="Pirin"/>
</dbReference>
<dbReference type="PANTHER" id="PTHR43212:SF3">
    <property type="entry name" value="QUERCETIN 2,3-DIOXYGENASE"/>
    <property type="match status" value="1"/>
</dbReference>
<dbReference type="PIRSF" id="PIRSF006232">
    <property type="entry name" value="Pirin"/>
    <property type="match status" value="1"/>
</dbReference>
<keyword evidence="7" id="KW-1185">Reference proteome</keyword>
<evidence type="ECO:0000259" key="4">
    <source>
        <dbReference type="Pfam" id="PF02678"/>
    </source>
</evidence>
<dbReference type="PANTHER" id="PTHR43212">
    <property type="entry name" value="QUERCETIN 2,3-DIOXYGENASE"/>
    <property type="match status" value="1"/>
</dbReference>
<evidence type="ECO:0000259" key="5">
    <source>
        <dbReference type="Pfam" id="PF17954"/>
    </source>
</evidence>
<dbReference type="AlphaFoldDB" id="B2JR25"/>
<dbReference type="InterPro" id="IPR041602">
    <property type="entry name" value="Quercetinase_C"/>
</dbReference>
<feature type="binding site" evidence="2">
    <location>
        <position position="59"/>
    </location>
    <ligand>
        <name>Fe cation</name>
        <dbReference type="ChEBI" id="CHEBI:24875"/>
    </ligand>
</feature>
<evidence type="ECO:0000256" key="3">
    <source>
        <dbReference type="RuleBase" id="RU003457"/>
    </source>
</evidence>
<dbReference type="STRING" id="391038.Bphy_4606"/>
<dbReference type="SUPFAM" id="SSF51182">
    <property type="entry name" value="RmlC-like cupins"/>
    <property type="match status" value="1"/>
</dbReference>
<keyword evidence="2" id="KW-0479">Metal-binding</keyword>
<dbReference type="GO" id="GO:0046872">
    <property type="term" value="F:metal ion binding"/>
    <property type="evidence" value="ECO:0007669"/>
    <property type="project" value="UniProtKB-KW"/>
</dbReference>
<dbReference type="InterPro" id="IPR011051">
    <property type="entry name" value="RmlC_Cupin_sf"/>
</dbReference>
<reference evidence="7" key="1">
    <citation type="journal article" date="2014" name="Stand. Genomic Sci.">
        <title>Complete genome sequence of Burkholderia phymatum STM815(T), a broad host range and efficient nitrogen-fixing symbiont of Mimosa species.</title>
        <authorList>
            <person name="Moulin L."/>
            <person name="Klonowska A."/>
            <person name="Caroline B."/>
            <person name="Booth K."/>
            <person name="Vriezen J.A."/>
            <person name="Melkonian R."/>
            <person name="James E.K."/>
            <person name="Young J.P."/>
            <person name="Bena G."/>
            <person name="Hauser L."/>
            <person name="Land M."/>
            <person name="Kyrpides N."/>
            <person name="Bruce D."/>
            <person name="Chain P."/>
            <person name="Copeland A."/>
            <person name="Pitluck S."/>
            <person name="Woyke T."/>
            <person name="Lizotte-Waniewski M."/>
            <person name="Bristow J."/>
            <person name="Riley M."/>
        </authorList>
    </citation>
    <scope>NUCLEOTIDE SEQUENCE [LARGE SCALE GENOMIC DNA]</scope>
    <source>
        <strain evidence="7">DSM 17167 / CIP 108236 / LMG 21445 / STM815</strain>
    </source>
</reference>
<comment type="similarity">
    <text evidence="1 3">Belongs to the pirin family.</text>
</comment>
<dbReference type="Pfam" id="PF02678">
    <property type="entry name" value="Pirin"/>
    <property type="match status" value="1"/>
</dbReference>
<feature type="binding site" evidence="2">
    <location>
        <position position="57"/>
    </location>
    <ligand>
        <name>Fe cation</name>
        <dbReference type="ChEBI" id="CHEBI:24875"/>
    </ligand>
</feature>
<dbReference type="eggNOG" id="COG1741">
    <property type="taxonomic scope" value="Bacteria"/>
</dbReference>
<dbReference type="RefSeq" id="WP_012403888.1">
    <property type="nucleotide sequence ID" value="NC_010623.1"/>
</dbReference>
<feature type="binding site" evidence="2">
    <location>
        <position position="103"/>
    </location>
    <ligand>
        <name>Fe cation</name>
        <dbReference type="ChEBI" id="CHEBI:24875"/>
    </ligand>
</feature>
<comment type="cofactor">
    <cofactor evidence="2">
        <name>Fe cation</name>
        <dbReference type="ChEBI" id="CHEBI:24875"/>
    </cofactor>
    <text evidence="2">Binds 1 Fe cation per subunit.</text>
</comment>
<evidence type="ECO:0000313" key="7">
    <source>
        <dbReference type="Proteomes" id="UP000001192"/>
    </source>
</evidence>
<dbReference type="InterPro" id="IPR003829">
    <property type="entry name" value="Pirin_N_dom"/>
</dbReference>
<dbReference type="Gene3D" id="2.60.120.10">
    <property type="entry name" value="Jelly Rolls"/>
    <property type="match status" value="2"/>
</dbReference>
<dbReference type="Proteomes" id="UP000001192">
    <property type="component" value="Chromosome 2"/>
</dbReference>
<feature type="domain" description="Quercetin 2,3-dioxygenase C-terminal cupin" evidence="5">
    <location>
        <begin position="154"/>
        <end position="233"/>
    </location>
</feature>
<evidence type="ECO:0000313" key="6">
    <source>
        <dbReference type="EMBL" id="ACC73716.1"/>
    </source>
</evidence>